<protein>
    <submittedName>
        <fullName evidence="3">Family 10 glycosylhydrolase</fullName>
    </submittedName>
</protein>
<name>A0AAU7UC06_9DEIO</name>
<organism evidence="3">
    <name type="scientific">Deinococcus sonorensis KR-87</name>
    <dbReference type="NCBI Taxonomy" id="694439"/>
    <lineage>
        <taxon>Bacteria</taxon>
        <taxon>Thermotogati</taxon>
        <taxon>Deinococcota</taxon>
        <taxon>Deinococci</taxon>
        <taxon>Deinococcales</taxon>
        <taxon>Deinococcaceae</taxon>
        <taxon>Deinococcus</taxon>
    </lineage>
</organism>
<evidence type="ECO:0000313" key="3">
    <source>
        <dbReference type="EMBL" id="XBV86001.1"/>
    </source>
</evidence>
<sequence>MLRTLLTLTLLASTTLTDARMPGEPGSSHTALWLRPPATAEALTRTLVEAKRAGFSDVLLEGFYHGRAAWTSQVAPMKLSYDAVATAAEVARREGLHLNVWFETLYWRPAEQFGIPVTPLWQDRYATRTAAGQASLELSRLGFVDPASPEVGALLEGLVRELGQQYPDVGLHLDYLRYPREADFGYLPAAVDGFQRDTGLDALSLRRTEADGQPSTQWQRWTSYRQQQITRLADRLIGAYHDAGGDGMVSAAVFGASDPLQNWRGWHGLDAAMPMLYYPVLGLYQLARFRFPPSEQVWPGIEVGAGRPALHQQLDYLHRLGYRNVSVFGWTPESRP</sequence>
<dbReference type="RefSeq" id="WP_350244050.1">
    <property type="nucleotide sequence ID" value="NZ_CP158299.1"/>
</dbReference>
<proteinExistence type="predicted"/>
<feature type="domain" description="Glycosyl hydrolase-like 10" evidence="2">
    <location>
        <begin position="80"/>
        <end position="236"/>
    </location>
</feature>
<reference evidence="3" key="1">
    <citation type="submission" date="2024-06" db="EMBL/GenBank/DDBJ databases">
        <title>Draft Genome Sequence of Deinococcus sonorensis Type Strain KR-87, a Biofilm Producing Representative of the Genus Deinococcus.</title>
        <authorList>
            <person name="Boren L.S."/>
            <person name="Grosso R.A."/>
            <person name="Hugenberg-Cox A.N."/>
            <person name="Hill J.T.E."/>
            <person name="Albert C.M."/>
            <person name="Tuohy J.M."/>
        </authorList>
    </citation>
    <scope>NUCLEOTIDE SEQUENCE</scope>
    <source>
        <strain evidence="3">KR-87</strain>
    </source>
</reference>
<keyword evidence="1" id="KW-0732">Signal</keyword>
<dbReference type="InterPro" id="IPR003790">
    <property type="entry name" value="GHL10"/>
</dbReference>
<dbReference type="PANTHER" id="PTHR43405">
    <property type="entry name" value="GLYCOSYL HYDROLASE DIGH"/>
    <property type="match status" value="1"/>
</dbReference>
<dbReference type="InterPro" id="IPR052177">
    <property type="entry name" value="Divisome_Glycosyl_Hydrolase"/>
</dbReference>
<evidence type="ECO:0000256" key="1">
    <source>
        <dbReference type="ARBA" id="ARBA00022729"/>
    </source>
</evidence>
<dbReference type="KEGG" id="dsc:ABOD76_06775"/>
<evidence type="ECO:0000259" key="2">
    <source>
        <dbReference type="Pfam" id="PF02638"/>
    </source>
</evidence>
<dbReference type="Gene3D" id="3.20.20.80">
    <property type="entry name" value="Glycosidases"/>
    <property type="match status" value="1"/>
</dbReference>
<gene>
    <name evidence="3" type="ORF">ABOD76_06775</name>
</gene>
<dbReference type="EMBL" id="CP158299">
    <property type="protein sequence ID" value="XBV86001.1"/>
    <property type="molecule type" value="Genomic_DNA"/>
</dbReference>
<dbReference type="AlphaFoldDB" id="A0AAU7UC06"/>
<dbReference type="PANTHER" id="PTHR43405:SF1">
    <property type="entry name" value="GLYCOSYL HYDROLASE DIGH"/>
    <property type="match status" value="1"/>
</dbReference>
<accession>A0AAU7UC06</accession>
<dbReference type="Pfam" id="PF02638">
    <property type="entry name" value="GHL10"/>
    <property type="match status" value="1"/>
</dbReference>